<dbReference type="GeneID" id="93590619"/>
<reference evidence="1 2" key="1">
    <citation type="submission" date="2019-01" db="EMBL/GenBank/DDBJ databases">
        <title>Intercellular communication is required for trap formation in the nematode-trapping fungus Duddingtonia flagrans.</title>
        <authorList>
            <person name="Youssar L."/>
            <person name="Wernet V."/>
            <person name="Hensel N."/>
            <person name="Hildebrandt H.-G."/>
            <person name="Fischer R."/>
        </authorList>
    </citation>
    <scope>NUCLEOTIDE SEQUENCE [LARGE SCALE GENOMIC DNA]</scope>
    <source>
        <strain evidence="1 2">CBS H-5679</strain>
    </source>
</reference>
<dbReference type="VEuPathDB" id="FungiDB:DFL_008308"/>
<comment type="caution">
    <text evidence="1">The sequence shown here is derived from an EMBL/GenBank/DDBJ whole genome shotgun (WGS) entry which is preliminary data.</text>
</comment>
<dbReference type="OrthoDB" id="5409143at2759"/>
<dbReference type="Proteomes" id="UP000283090">
    <property type="component" value="Unassembled WGS sequence"/>
</dbReference>
<dbReference type="RefSeq" id="XP_067485955.1">
    <property type="nucleotide sequence ID" value="XM_067638024.1"/>
</dbReference>
<evidence type="ECO:0000313" key="2">
    <source>
        <dbReference type="Proteomes" id="UP000283090"/>
    </source>
</evidence>
<gene>
    <name evidence="1" type="ORF">DFL_008308</name>
</gene>
<proteinExistence type="predicted"/>
<name>A0A436ZND4_ARTFL</name>
<keyword evidence="2" id="KW-1185">Reference proteome</keyword>
<dbReference type="EMBL" id="SAEB01000012">
    <property type="protein sequence ID" value="RVD80411.1"/>
    <property type="molecule type" value="Genomic_DNA"/>
</dbReference>
<evidence type="ECO:0000313" key="1">
    <source>
        <dbReference type="EMBL" id="RVD80411.1"/>
    </source>
</evidence>
<dbReference type="AlphaFoldDB" id="A0A436ZND4"/>
<organism evidence="1 2">
    <name type="scientific">Arthrobotrys flagrans</name>
    <name type="common">Nematode-trapping fungus</name>
    <name type="synonym">Trichothecium flagrans</name>
    <dbReference type="NCBI Taxonomy" id="97331"/>
    <lineage>
        <taxon>Eukaryota</taxon>
        <taxon>Fungi</taxon>
        <taxon>Dikarya</taxon>
        <taxon>Ascomycota</taxon>
        <taxon>Pezizomycotina</taxon>
        <taxon>Orbiliomycetes</taxon>
        <taxon>Orbiliales</taxon>
        <taxon>Orbiliaceae</taxon>
        <taxon>Arthrobotrys</taxon>
    </lineage>
</organism>
<protein>
    <submittedName>
        <fullName evidence="1">Uncharacterized protein</fullName>
    </submittedName>
</protein>
<sequence length="427" mass="49406">MAHRLNDLTEEGQYILLSHLGKIDAIENFCDVYPQFRRTYYSRIESFKEISPNWLLQDSYTYLRESIWIANYRGVLNRWDTPTAEVKGAIDQYVAYELTGRRMPAGEWQKGDSCYDMPVDGIQDKLIANHRYILKLYRHLVGYELNRRDATENGGAVRRTLRTSASQQPSKANKVKVWPTVYEKQNFVRALYRLWVLVLMGCEHKRPLDRNLWLGCVMGIWNGDFWGSIHVMAVQKIIHEAIASAIDETIYKDKEKTIPRGDIDSAMFEPNFKIEIASASLLHDFPALVPNWFQAVGTPTNRQKREEHINDIREFLKRRVCVDRDVPSANLSIFDTHSEFYKSNLVEGRYINQSIGFQRVSKRGAGLEVMPYSGNLLWVQLDDIKNPAASSLDLSVVIWDNWRCKTWGFKNPSFNRTNVSLIPPGST</sequence>
<accession>A0A436ZND4</accession>